<feature type="transmembrane region" description="Helical" evidence="2">
    <location>
        <begin position="93"/>
        <end position="118"/>
    </location>
</feature>
<name>A0A841AEC0_9MICO</name>
<protein>
    <recommendedName>
        <fullName evidence="5">DUF4190 domain-containing protein</fullName>
    </recommendedName>
</protein>
<evidence type="ECO:0000313" key="3">
    <source>
        <dbReference type="EMBL" id="MBB5832277.1"/>
    </source>
</evidence>
<evidence type="ECO:0000256" key="1">
    <source>
        <dbReference type="SAM" id="MobiDB-lite"/>
    </source>
</evidence>
<dbReference type="RefSeq" id="WP_246375199.1">
    <property type="nucleotide sequence ID" value="NZ_JACHLZ010000001.1"/>
</dbReference>
<evidence type="ECO:0000313" key="4">
    <source>
        <dbReference type="Proteomes" id="UP000588158"/>
    </source>
</evidence>
<feature type="compositionally biased region" description="Polar residues" evidence="1">
    <location>
        <begin position="1"/>
        <end position="25"/>
    </location>
</feature>
<dbReference type="AlphaFoldDB" id="A0A841AEC0"/>
<gene>
    <name evidence="3" type="ORF">HNR70_002090</name>
</gene>
<proteinExistence type="predicted"/>
<organism evidence="3 4">
    <name type="scientific">Brachybacterium aquaticum</name>
    <dbReference type="NCBI Taxonomy" id="1432564"/>
    <lineage>
        <taxon>Bacteria</taxon>
        <taxon>Bacillati</taxon>
        <taxon>Actinomycetota</taxon>
        <taxon>Actinomycetes</taxon>
        <taxon>Micrococcales</taxon>
        <taxon>Dermabacteraceae</taxon>
        <taxon>Brachybacterium</taxon>
    </lineage>
</organism>
<evidence type="ECO:0000256" key="2">
    <source>
        <dbReference type="SAM" id="Phobius"/>
    </source>
</evidence>
<keyword evidence="4" id="KW-1185">Reference proteome</keyword>
<feature type="transmembrane region" description="Helical" evidence="2">
    <location>
        <begin position="52"/>
        <end position="73"/>
    </location>
</feature>
<comment type="caution">
    <text evidence="3">The sequence shown here is derived from an EMBL/GenBank/DDBJ whole genome shotgun (WGS) entry which is preliminary data.</text>
</comment>
<accession>A0A841AEC0</accession>
<keyword evidence="2" id="KW-1133">Transmembrane helix</keyword>
<sequence length="125" mass="13176">MTSPNSGFDAQDPNNSQNQGFNSPNPGYGAPGQGGFTPVGGGFDVEKIKKNALIATIVGFLCGGLLPGILGLLGYLKADQEPATAKKFTKWSWIAFAIMWAISIILIIVYVIFMIAVVGSSTTTY</sequence>
<feature type="region of interest" description="Disordered" evidence="1">
    <location>
        <begin position="1"/>
        <end position="35"/>
    </location>
</feature>
<reference evidence="3 4" key="1">
    <citation type="submission" date="2020-08" db="EMBL/GenBank/DDBJ databases">
        <title>Sequencing the genomes of 1000 actinobacteria strains.</title>
        <authorList>
            <person name="Klenk H.-P."/>
        </authorList>
    </citation>
    <scope>NUCLEOTIDE SEQUENCE [LARGE SCALE GENOMIC DNA]</scope>
    <source>
        <strain evidence="3 4">DSM 28796</strain>
    </source>
</reference>
<evidence type="ECO:0008006" key="5">
    <source>
        <dbReference type="Google" id="ProtNLM"/>
    </source>
</evidence>
<keyword evidence="2" id="KW-0472">Membrane</keyword>
<keyword evidence="2" id="KW-0812">Transmembrane</keyword>
<dbReference type="EMBL" id="JACHLZ010000001">
    <property type="protein sequence ID" value="MBB5832277.1"/>
    <property type="molecule type" value="Genomic_DNA"/>
</dbReference>
<dbReference type="Proteomes" id="UP000588158">
    <property type="component" value="Unassembled WGS sequence"/>
</dbReference>